<feature type="transmembrane region" description="Helical" evidence="2">
    <location>
        <begin position="503"/>
        <end position="522"/>
    </location>
</feature>
<dbReference type="EMBL" id="CP091511">
    <property type="protein sequence ID" value="UOO90367.1"/>
    <property type="molecule type" value="Genomic_DNA"/>
</dbReference>
<dbReference type="Proteomes" id="UP000832011">
    <property type="component" value="Chromosome"/>
</dbReference>
<dbReference type="PANTHER" id="PTHR10566">
    <property type="entry name" value="CHAPERONE-ACTIVITY OF BC1 COMPLEX CABC1 -RELATED"/>
    <property type="match status" value="1"/>
</dbReference>
<reference evidence="4 5" key="1">
    <citation type="journal article" date="2022" name="Res Sq">
        <title>Evolution of multicellular longitudinally dividing oral cavity symbionts (Neisseriaceae).</title>
        <authorList>
            <person name="Nyongesa S."/>
            <person name="Weber P."/>
            <person name="Bernet E."/>
            <person name="Pullido F."/>
            <person name="Nieckarz M."/>
            <person name="Delaby M."/>
            <person name="Nieves C."/>
            <person name="Viehboeck T."/>
            <person name="Krause N."/>
            <person name="Rivera-Millot A."/>
            <person name="Nakamura A."/>
            <person name="Vischer N."/>
            <person name="VanNieuwenhze M."/>
            <person name="Brun Y."/>
            <person name="Cava F."/>
            <person name="Bulgheresi S."/>
            <person name="Veyrier F."/>
        </authorList>
    </citation>
    <scope>NUCLEOTIDE SEQUENCE [LARGE SCALE GENOMIC DNA]</scope>
    <source>
        <strain evidence="4 5">SN4</strain>
    </source>
</reference>
<proteinExistence type="inferred from homology"/>
<evidence type="ECO:0000313" key="5">
    <source>
        <dbReference type="Proteomes" id="UP000832011"/>
    </source>
</evidence>
<accession>A0ABY4E3M5</accession>
<feature type="domain" description="Protein kinase" evidence="3">
    <location>
        <begin position="130"/>
        <end position="469"/>
    </location>
</feature>
<dbReference type="SMART" id="SM00220">
    <property type="entry name" value="S_TKc"/>
    <property type="match status" value="1"/>
</dbReference>
<dbReference type="InterPro" id="IPR011009">
    <property type="entry name" value="Kinase-like_dom_sf"/>
</dbReference>
<evidence type="ECO:0000256" key="2">
    <source>
        <dbReference type="SAM" id="Phobius"/>
    </source>
</evidence>
<evidence type="ECO:0000259" key="3">
    <source>
        <dbReference type="PROSITE" id="PS50011"/>
    </source>
</evidence>
<keyword evidence="2" id="KW-0812">Transmembrane</keyword>
<dbReference type="CDD" id="cd05121">
    <property type="entry name" value="ABC1_ADCK3-like"/>
    <property type="match status" value="1"/>
</dbReference>
<feature type="transmembrane region" description="Helical" evidence="2">
    <location>
        <begin position="528"/>
        <end position="551"/>
    </location>
</feature>
<keyword evidence="2" id="KW-1133">Transmembrane helix</keyword>
<dbReference type="InterPro" id="IPR004147">
    <property type="entry name" value="ABC1_dom"/>
</dbReference>
<protein>
    <submittedName>
        <fullName evidence="4">AarF/UbiB family protein</fullName>
    </submittedName>
</protein>
<dbReference type="Pfam" id="PF03109">
    <property type="entry name" value="ABC1"/>
    <property type="match status" value="1"/>
</dbReference>
<evidence type="ECO:0000313" key="4">
    <source>
        <dbReference type="EMBL" id="UOO90367.1"/>
    </source>
</evidence>
<sequence>MLKQTVVAMRDLPRMKEIIGILMRYGLGDFIQRLKLSNAFAFLNKEDAESNIANNPYLSVPQRFRMAFEELGPTFIKFGQILSTRVDIFSPEWIEEFQRLQNNVRPIAQADIAALISAYLERPVNEVFRSIEPTPIGSASIAQVHKAVLLDGTVVAVKIKRPNIDKTIQADLRIMKHLAQLVEYEIPESRRYHPVEMVHYFAKSLARETDLTMELRNMERFARAYEGQHHVHIPVVYPAYSNRKILVQEYIGDTLLKNLNLSQYKHEWLSRRASDLAQLILDMILKHGYFHADPHPGNIFLSEEGRITLIDFGLAGFLGNNRRREIITLINAIIDRDQFTIQHVLSDWAQGDLPDEDRLGNDVMEMLMNYEFTALKDVSLSSIVNDITSIIRENNLTLPGDLVMLFRTLITLEGVVKQLDGDFQLMESTKPLVEGLVKQHFSTDHLSRKVKTHTYSLLQLLDDMPHTLIRLNRKLKAGQIQVNVDMERLDMFGYQLDKSTNRLTVGIITASLIIGSSIVMSVDAGPKIFGLPFFGFVGYVIAFFNSVWMLWSLWRAGKH</sequence>
<keyword evidence="2" id="KW-0472">Membrane</keyword>
<gene>
    <name evidence="4" type="ORF">LVJ82_05145</name>
</gene>
<keyword evidence="5" id="KW-1185">Reference proteome</keyword>
<comment type="similarity">
    <text evidence="1">Belongs to the protein kinase superfamily. ADCK protein kinase family.</text>
</comment>
<dbReference type="PROSITE" id="PS50011">
    <property type="entry name" value="PROTEIN_KINASE_DOM"/>
    <property type="match status" value="1"/>
</dbReference>
<name>A0ABY4E3M5_9NEIS</name>
<evidence type="ECO:0000256" key="1">
    <source>
        <dbReference type="ARBA" id="ARBA00009670"/>
    </source>
</evidence>
<organism evidence="4 5">
    <name type="scientific">Vitreoscilla massiliensis</name>
    <dbReference type="NCBI Taxonomy" id="1689272"/>
    <lineage>
        <taxon>Bacteria</taxon>
        <taxon>Pseudomonadati</taxon>
        <taxon>Pseudomonadota</taxon>
        <taxon>Betaproteobacteria</taxon>
        <taxon>Neisseriales</taxon>
        <taxon>Neisseriaceae</taxon>
        <taxon>Vitreoscilla</taxon>
    </lineage>
</organism>
<dbReference type="PANTHER" id="PTHR10566:SF113">
    <property type="entry name" value="PROTEIN ACTIVITY OF BC1 COMPLEX KINASE 7, CHLOROPLASTIC"/>
    <property type="match status" value="1"/>
</dbReference>
<dbReference type="InterPro" id="IPR000719">
    <property type="entry name" value="Prot_kinase_dom"/>
</dbReference>
<dbReference type="Gene3D" id="1.10.510.10">
    <property type="entry name" value="Transferase(Phosphotransferase) domain 1"/>
    <property type="match status" value="1"/>
</dbReference>
<dbReference type="SUPFAM" id="SSF56112">
    <property type="entry name" value="Protein kinase-like (PK-like)"/>
    <property type="match status" value="1"/>
</dbReference>
<dbReference type="RefSeq" id="WP_058355752.1">
    <property type="nucleotide sequence ID" value="NZ_CABKVG010000008.1"/>
</dbReference>
<dbReference type="InterPro" id="IPR050154">
    <property type="entry name" value="UbiB_kinase"/>
</dbReference>